<accession>A0A8J5CKT5</accession>
<sequence>MWGGEAQQLLEGRMRMRLDPSCSKCSNSFFAAWRRSIYTSRRLDLDRRPRRSQEEEETKQQQATPISLPPLHHERLIIKTVHAIHASSGWCGGRLVQDTGDVPSAASRPCRHAHACVWGRHSPRPPPAAASHTAGNAHVIFRTLLSKMVYRND</sequence>
<evidence type="ECO:0000313" key="2">
    <source>
        <dbReference type="EMBL" id="KAG0714630.1"/>
    </source>
</evidence>
<dbReference type="Proteomes" id="UP000770661">
    <property type="component" value="Unassembled WGS sequence"/>
</dbReference>
<evidence type="ECO:0000256" key="1">
    <source>
        <dbReference type="SAM" id="MobiDB-lite"/>
    </source>
</evidence>
<name>A0A8J5CKT5_CHIOP</name>
<comment type="caution">
    <text evidence="2">The sequence shown here is derived from an EMBL/GenBank/DDBJ whole genome shotgun (WGS) entry which is preliminary data.</text>
</comment>
<evidence type="ECO:0000313" key="3">
    <source>
        <dbReference type="Proteomes" id="UP000770661"/>
    </source>
</evidence>
<proteinExistence type="predicted"/>
<feature type="region of interest" description="Disordered" evidence="1">
    <location>
        <begin position="44"/>
        <end position="67"/>
    </location>
</feature>
<dbReference type="EMBL" id="JACEEZ010020373">
    <property type="protein sequence ID" value="KAG0714630.1"/>
    <property type="molecule type" value="Genomic_DNA"/>
</dbReference>
<dbReference type="AlphaFoldDB" id="A0A8J5CKT5"/>
<keyword evidence="3" id="KW-1185">Reference proteome</keyword>
<protein>
    <submittedName>
        <fullName evidence="2">Uncharacterized protein</fullName>
    </submittedName>
</protein>
<reference evidence="2" key="1">
    <citation type="submission" date="2020-07" db="EMBL/GenBank/DDBJ databases">
        <title>The High-quality genome of the commercially important snow crab, Chionoecetes opilio.</title>
        <authorList>
            <person name="Jeong J.-H."/>
            <person name="Ryu S."/>
        </authorList>
    </citation>
    <scope>NUCLEOTIDE SEQUENCE</scope>
    <source>
        <strain evidence="2">MADBK_172401_WGS</strain>
        <tissue evidence="2">Digestive gland</tissue>
    </source>
</reference>
<feature type="compositionally biased region" description="Basic and acidic residues" evidence="1">
    <location>
        <begin position="44"/>
        <end position="53"/>
    </location>
</feature>
<gene>
    <name evidence="2" type="ORF">GWK47_013756</name>
</gene>
<organism evidence="2 3">
    <name type="scientific">Chionoecetes opilio</name>
    <name type="common">Atlantic snow crab</name>
    <name type="synonym">Cancer opilio</name>
    <dbReference type="NCBI Taxonomy" id="41210"/>
    <lineage>
        <taxon>Eukaryota</taxon>
        <taxon>Metazoa</taxon>
        <taxon>Ecdysozoa</taxon>
        <taxon>Arthropoda</taxon>
        <taxon>Crustacea</taxon>
        <taxon>Multicrustacea</taxon>
        <taxon>Malacostraca</taxon>
        <taxon>Eumalacostraca</taxon>
        <taxon>Eucarida</taxon>
        <taxon>Decapoda</taxon>
        <taxon>Pleocyemata</taxon>
        <taxon>Brachyura</taxon>
        <taxon>Eubrachyura</taxon>
        <taxon>Majoidea</taxon>
        <taxon>Majidae</taxon>
        <taxon>Chionoecetes</taxon>
    </lineage>
</organism>